<dbReference type="InterPro" id="IPR036282">
    <property type="entry name" value="Glutathione-S-Trfase_C_sf"/>
</dbReference>
<dbReference type="EMBL" id="CDHN01000009">
    <property type="protein sequence ID" value="CEJ95179.1"/>
    <property type="molecule type" value="Genomic_DNA"/>
</dbReference>
<organism evidence="3 4">
    <name type="scientific">[Torrubiella] hemipterigena</name>
    <dbReference type="NCBI Taxonomy" id="1531966"/>
    <lineage>
        <taxon>Eukaryota</taxon>
        <taxon>Fungi</taxon>
        <taxon>Dikarya</taxon>
        <taxon>Ascomycota</taxon>
        <taxon>Pezizomycotina</taxon>
        <taxon>Sordariomycetes</taxon>
        <taxon>Hypocreomycetidae</taxon>
        <taxon>Hypocreales</taxon>
        <taxon>Clavicipitaceae</taxon>
        <taxon>Clavicipitaceae incertae sedis</taxon>
        <taxon>'Torrubiella' clade</taxon>
    </lineage>
</organism>
<evidence type="ECO:0008006" key="5">
    <source>
        <dbReference type="Google" id="ProtNLM"/>
    </source>
</evidence>
<accession>A0A0A1TJE0</accession>
<keyword evidence="4" id="KW-1185">Reference proteome</keyword>
<dbReference type="STRING" id="1531966.A0A0A1TJE0"/>
<dbReference type="Pfam" id="PF14497">
    <property type="entry name" value="GST_C_3"/>
    <property type="match status" value="1"/>
</dbReference>
<reference evidence="3 4" key="1">
    <citation type="journal article" date="2015" name="Genome Announc.">
        <title>Draft Genome Sequence and Gene Annotation of the Entomopathogenic Fungus Verticillium hemipterigenum.</title>
        <authorList>
            <person name="Horn F."/>
            <person name="Habel A."/>
            <person name="Scharf D.H."/>
            <person name="Dworschak J."/>
            <person name="Brakhage A.A."/>
            <person name="Guthke R."/>
            <person name="Hertweck C."/>
            <person name="Linde J."/>
        </authorList>
    </citation>
    <scope>NUCLEOTIDE SEQUENCE [LARGE SCALE GENOMIC DNA]</scope>
</reference>
<gene>
    <name evidence="3" type="ORF">VHEMI10676</name>
</gene>
<dbReference type="InterPro" id="IPR004045">
    <property type="entry name" value="Glutathione_S-Trfase_N"/>
</dbReference>
<sequence length="250" mass="28447">MALPSYRLDLFVRAGLLNPQRVLIYLHEKNIISAPHLNVVSVDLNGMTAPNKPPGTVPMLRVPDGTIINQSIAIIDFFEDLCENPMEEWHKEFAKIAMKGSMRGNTAQERARTREKLGIADELTLQIGWAAHKGNKLFSAHEETNMDASRLMLQCARKTMTLLEKYYTQETRTWESGEVTVAECVLFAILAFANDFYGIKLAISDRFPALARFYEEFGKRESTKISPKEWESLAHIGEAMGQSWMFEDVW</sequence>
<dbReference type="Proteomes" id="UP000039046">
    <property type="component" value="Unassembled WGS sequence"/>
</dbReference>
<evidence type="ECO:0000259" key="2">
    <source>
        <dbReference type="Pfam" id="PF14497"/>
    </source>
</evidence>
<feature type="domain" description="GST N-terminal" evidence="1">
    <location>
        <begin position="19"/>
        <end position="80"/>
    </location>
</feature>
<dbReference type="InterPro" id="IPR036249">
    <property type="entry name" value="Thioredoxin-like_sf"/>
</dbReference>
<feature type="domain" description="Glutathione S-transferase C-terminal" evidence="2">
    <location>
        <begin position="143"/>
        <end position="221"/>
    </location>
</feature>
<proteinExistence type="predicted"/>
<dbReference type="SUPFAM" id="SSF52833">
    <property type="entry name" value="Thioredoxin-like"/>
    <property type="match status" value="1"/>
</dbReference>
<dbReference type="HOGENOM" id="CLU_093914_0_0_1"/>
<dbReference type="AlphaFoldDB" id="A0A0A1TJE0"/>
<evidence type="ECO:0000313" key="4">
    <source>
        <dbReference type="Proteomes" id="UP000039046"/>
    </source>
</evidence>
<dbReference type="Gene3D" id="1.20.1050.10">
    <property type="match status" value="1"/>
</dbReference>
<dbReference type="Gene3D" id="3.40.30.10">
    <property type="entry name" value="Glutaredoxin"/>
    <property type="match status" value="1"/>
</dbReference>
<dbReference type="SUPFAM" id="SSF47616">
    <property type="entry name" value="GST C-terminal domain-like"/>
    <property type="match status" value="1"/>
</dbReference>
<evidence type="ECO:0000313" key="3">
    <source>
        <dbReference type="EMBL" id="CEJ95179.1"/>
    </source>
</evidence>
<dbReference type="Pfam" id="PF13409">
    <property type="entry name" value="GST_N_2"/>
    <property type="match status" value="1"/>
</dbReference>
<dbReference type="InterPro" id="IPR004046">
    <property type="entry name" value="GST_C"/>
</dbReference>
<evidence type="ECO:0000259" key="1">
    <source>
        <dbReference type="Pfam" id="PF13409"/>
    </source>
</evidence>
<dbReference type="OrthoDB" id="3587182at2759"/>
<protein>
    <recommendedName>
        <fullName evidence="5">GST N-terminal domain-containing protein</fullName>
    </recommendedName>
</protein>
<name>A0A0A1TJE0_9HYPO</name>